<comment type="similarity">
    <text evidence="1">Belongs to the protein-tyrosine phosphatase family. Non-receptor class dual specificity subfamily.</text>
</comment>
<keyword evidence="2" id="KW-0378">Hydrolase</keyword>
<evidence type="ECO:0000259" key="4">
    <source>
        <dbReference type="PROSITE" id="PS50054"/>
    </source>
</evidence>
<dbReference type="InterPro" id="IPR016130">
    <property type="entry name" value="Tyr_Pase_AS"/>
</dbReference>
<dbReference type="PROSITE" id="PS50054">
    <property type="entry name" value="TYR_PHOSPHATASE_DUAL"/>
    <property type="match status" value="1"/>
</dbReference>
<sequence>EGAVLVHCLAGVSRSATIVIAYVMRKYRISYNEAFHRVTRMRSVCPNSGFINQLKLFESMNFTVNKDSPLYKQFANKVGAFQIVSPQVVGKARVTTMDTRLSNSIYFACRKCRKMLFHSDALVHHTQMDSYSESCKSGELFTESLDWTSAVTREIEGKLNCPRCNAKVGSYNWCGEPCTCGRWVTPAFHFSRKNLDELRTPVVTGAEACSFSPPVSSGNAAAAAAVQSTDGTSTLAS</sequence>
<evidence type="ECO:0000313" key="6">
    <source>
        <dbReference type="EMBL" id="JAP51578.1"/>
    </source>
</evidence>
<dbReference type="SUPFAM" id="SSF52799">
    <property type="entry name" value="(Phosphotyrosine protein) phosphatases II"/>
    <property type="match status" value="1"/>
</dbReference>
<dbReference type="GO" id="GO:0004721">
    <property type="term" value="F:phosphoprotein phosphatase activity"/>
    <property type="evidence" value="ECO:0007669"/>
    <property type="project" value="UniProtKB-KW"/>
</dbReference>
<gene>
    <name evidence="6" type="primary">DUS12</name>
    <name evidence="6" type="ORF">TR95115</name>
</gene>
<dbReference type="PROSITE" id="PS00383">
    <property type="entry name" value="TYR_PHOSPHATASE_1"/>
    <property type="match status" value="1"/>
</dbReference>
<feature type="domain" description="Tyrosine-protein phosphatase" evidence="4">
    <location>
        <begin position="1"/>
        <end position="63"/>
    </location>
</feature>
<reference evidence="6" key="1">
    <citation type="submission" date="2016-01" db="EMBL/GenBank/DDBJ databases">
        <title>Reference transcriptome for the parasite Schistocephalus solidus: insights into the molecular evolution of parasitism.</title>
        <authorList>
            <person name="Hebert F.O."/>
            <person name="Grambauer S."/>
            <person name="Barber I."/>
            <person name="Landry C.R."/>
            <person name="Aubin-Horth N."/>
        </authorList>
    </citation>
    <scope>NUCLEOTIDE SEQUENCE</scope>
</reference>
<dbReference type="Gene3D" id="3.90.190.10">
    <property type="entry name" value="Protein tyrosine phosphatase superfamily"/>
    <property type="match status" value="1"/>
</dbReference>
<dbReference type="EMBL" id="GEEE01011647">
    <property type="protein sequence ID" value="JAP51578.1"/>
    <property type="molecule type" value="Transcribed_RNA"/>
</dbReference>
<dbReference type="AlphaFoldDB" id="A0A0X3PIU4"/>
<keyword evidence="3" id="KW-0904">Protein phosphatase</keyword>
<dbReference type="PANTHER" id="PTHR45848">
    <property type="entry name" value="DUAL SPECIFICITY PROTEIN PHOSPHATASE 12 FAMILY MEMBER"/>
    <property type="match status" value="1"/>
</dbReference>
<dbReference type="InterPro" id="IPR029021">
    <property type="entry name" value="Prot-tyrosine_phosphatase-like"/>
</dbReference>
<dbReference type="InterPro" id="IPR020422">
    <property type="entry name" value="TYR_PHOSPHATASE_DUAL_dom"/>
</dbReference>
<dbReference type="InterPro" id="IPR000387">
    <property type="entry name" value="Tyr_Pase_dom"/>
</dbReference>
<protein>
    <submittedName>
        <fullName evidence="6">Dual specificity protein phosphatase 12</fullName>
    </submittedName>
</protein>
<proteinExistence type="inferred from homology"/>
<organism evidence="6">
    <name type="scientific">Schistocephalus solidus</name>
    <name type="common">Tapeworm</name>
    <dbReference type="NCBI Taxonomy" id="70667"/>
    <lineage>
        <taxon>Eukaryota</taxon>
        <taxon>Metazoa</taxon>
        <taxon>Spiralia</taxon>
        <taxon>Lophotrochozoa</taxon>
        <taxon>Platyhelminthes</taxon>
        <taxon>Cestoda</taxon>
        <taxon>Eucestoda</taxon>
        <taxon>Diphyllobothriidea</taxon>
        <taxon>Diphyllobothriidae</taxon>
        <taxon>Schistocephalus</taxon>
    </lineage>
</organism>
<evidence type="ECO:0000256" key="1">
    <source>
        <dbReference type="ARBA" id="ARBA00008601"/>
    </source>
</evidence>
<feature type="non-terminal residue" evidence="6">
    <location>
        <position position="1"/>
    </location>
</feature>
<dbReference type="PROSITE" id="PS50056">
    <property type="entry name" value="TYR_PHOSPHATASE_2"/>
    <property type="match status" value="1"/>
</dbReference>
<accession>A0A0X3PIU4</accession>
<evidence type="ECO:0000259" key="5">
    <source>
        <dbReference type="PROSITE" id="PS50056"/>
    </source>
</evidence>
<feature type="domain" description="Tyrosine specific protein phosphatases" evidence="5">
    <location>
        <begin position="1"/>
        <end position="42"/>
    </location>
</feature>
<dbReference type="InterPro" id="IPR000340">
    <property type="entry name" value="Dual-sp_phosphatase_cat-dom"/>
</dbReference>
<dbReference type="Pfam" id="PF00782">
    <property type="entry name" value="DSPc"/>
    <property type="match status" value="1"/>
</dbReference>
<evidence type="ECO:0000256" key="2">
    <source>
        <dbReference type="ARBA" id="ARBA00022801"/>
    </source>
</evidence>
<evidence type="ECO:0000256" key="3">
    <source>
        <dbReference type="ARBA" id="ARBA00022912"/>
    </source>
</evidence>
<name>A0A0X3PIU4_SCHSO</name>